<protein>
    <submittedName>
        <fullName evidence="1">Uncharacterized protein</fullName>
    </submittedName>
</protein>
<organism evidence="1 2">
    <name type="scientific">Chaetomium fimeti</name>
    <dbReference type="NCBI Taxonomy" id="1854472"/>
    <lineage>
        <taxon>Eukaryota</taxon>
        <taxon>Fungi</taxon>
        <taxon>Dikarya</taxon>
        <taxon>Ascomycota</taxon>
        <taxon>Pezizomycotina</taxon>
        <taxon>Sordariomycetes</taxon>
        <taxon>Sordariomycetidae</taxon>
        <taxon>Sordariales</taxon>
        <taxon>Chaetomiaceae</taxon>
        <taxon>Chaetomium</taxon>
    </lineage>
</organism>
<name>A0AAE0HB68_9PEZI</name>
<reference evidence="1" key="1">
    <citation type="journal article" date="2023" name="Mol. Phylogenet. Evol.">
        <title>Genome-scale phylogeny and comparative genomics of the fungal order Sordariales.</title>
        <authorList>
            <person name="Hensen N."/>
            <person name="Bonometti L."/>
            <person name="Westerberg I."/>
            <person name="Brannstrom I.O."/>
            <person name="Guillou S."/>
            <person name="Cros-Aarteil S."/>
            <person name="Calhoun S."/>
            <person name="Haridas S."/>
            <person name="Kuo A."/>
            <person name="Mondo S."/>
            <person name="Pangilinan J."/>
            <person name="Riley R."/>
            <person name="LaButti K."/>
            <person name="Andreopoulos B."/>
            <person name="Lipzen A."/>
            <person name="Chen C."/>
            <person name="Yan M."/>
            <person name="Daum C."/>
            <person name="Ng V."/>
            <person name="Clum A."/>
            <person name="Steindorff A."/>
            <person name="Ohm R.A."/>
            <person name="Martin F."/>
            <person name="Silar P."/>
            <person name="Natvig D.O."/>
            <person name="Lalanne C."/>
            <person name="Gautier V."/>
            <person name="Ament-Velasquez S.L."/>
            <person name="Kruys A."/>
            <person name="Hutchinson M.I."/>
            <person name="Powell A.J."/>
            <person name="Barry K."/>
            <person name="Miller A.N."/>
            <person name="Grigoriev I.V."/>
            <person name="Debuchy R."/>
            <person name="Gladieux P."/>
            <person name="Hiltunen Thoren M."/>
            <person name="Johannesson H."/>
        </authorList>
    </citation>
    <scope>NUCLEOTIDE SEQUENCE</scope>
    <source>
        <strain evidence="1">CBS 168.71</strain>
    </source>
</reference>
<dbReference type="Proteomes" id="UP001278766">
    <property type="component" value="Unassembled WGS sequence"/>
</dbReference>
<keyword evidence="2" id="KW-1185">Reference proteome</keyword>
<sequence length="212" mass="22745">MIGLPLCRILREGPHLRSRQCETAKAAKARNFGGRCPGFRKLLRGGGSWPKFLAWTCGILDLVMKIGVWKIRPSFGQCTRACKASLFLASREEKLAMFPSLAHLGVGRPVGKNLSKLPTARLPFGSIGSVGAGSTPVNSAVSHAHNSPSLSRGRLLLDFFFLVVDRGGHVPGNLDGSVDLLFSGHSRETRQAMSKILSVLLGSSDELGHLSC</sequence>
<dbReference type="EMBL" id="JAUEPN010000006">
    <property type="protein sequence ID" value="KAK3293231.1"/>
    <property type="molecule type" value="Genomic_DNA"/>
</dbReference>
<dbReference type="RefSeq" id="XP_062656745.1">
    <property type="nucleotide sequence ID" value="XM_062799381.1"/>
</dbReference>
<dbReference type="AlphaFoldDB" id="A0AAE0HB68"/>
<dbReference type="GeneID" id="87836329"/>
<evidence type="ECO:0000313" key="1">
    <source>
        <dbReference type="EMBL" id="KAK3293231.1"/>
    </source>
</evidence>
<accession>A0AAE0HB68</accession>
<reference evidence="1" key="2">
    <citation type="submission" date="2023-06" db="EMBL/GenBank/DDBJ databases">
        <authorList>
            <consortium name="Lawrence Berkeley National Laboratory"/>
            <person name="Haridas S."/>
            <person name="Hensen N."/>
            <person name="Bonometti L."/>
            <person name="Westerberg I."/>
            <person name="Brannstrom I.O."/>
            <person name="Guillou S."/>
            <person name="Cros-Aarteil S."/>
            <person name="Calhoun S."/>
            <person name="Kuo A."/>
            <person name="Mondo S."/>
            <person name="Pangilinan J."/>
            <person name="Riley R."/>
            <person name="Labutti K."/>
            <person name="Andreopoulos B."/>
            <person name="Lipzen A."/>
            <person name="Chen C."/>
            <person name="Yanf M."/>
            <person name="Daum C."/>
            <person name="Ng V."/>
            <person name="Clum A."/>
            <person name="Steindorff A."/>
            <person name="Ohm R."/>
            <person name="Martin F."/>
            <person name="Silar P."/>
            <person name="Natvig D."/>
            <person name="Lalanne C."/>
            <person name="Gautier V."/>
            <person name="Ament-Velasquez S.L."/>
            <person name="Kruys A."/>
            <person name="Hutchinson M.I."/>
            <person name="Powell A.J."/>
            <person name="Barry K."/>
            <person name="Miller A.N."/>
            <person name="Grigoriev I.V."/>
            <person name="Debuchy R."/>
            <person name="Gladieux P."/>
            <person name="Thoren M.H."/>
            <person name="Johannesson H."/>
        </authorList>
    </citation>
    <scope>NUCLEOTIDE SEQUENCE</scope>
    <source>
        <strain evidence="1">CBS 168.71</strain>
    </source>
</reference>
<proteinExistence type="predicted"/>
<comment type="caution">
    <text evidence="1">The sequence shown here is derived from an EMBL/GenBank/DDBJ whole genome shotgun (WGS) entry which is preliminary data.</text>
</comment>
<gene>
    <name evidence="1" type="ORF">B0H64DRAFT_208501</name>
</gene>
<evidence type="ECO:0000313" key="2">
    <source>
        <dbReference type="Proteomes" id="UP001278766"/>
    </source>
</evidence>